<feature type="domain" description="KAP NTPase" evidence="3">
    <location>
        <begin position="26"/>
        <end position="301"/>
    </location>
</feature>
<accession>A0AB33JQV5</accession>
<proteinExistence type="predicted"/>
<keyword evidence="2" id="KW-0472">Membrane</keyword>
<dbReference type="InterPro" id="IPR011646">
    <property type="entry name" value="KAP_P-loop"/>
</dbReference>
<dbReference type="InterPro" id="IPR027417">
    <property type="entry name" value="P-loop_NTPase"/>
</dbReference>
<gene>
    <name evidence="4" type="ORF">KCMC57_00320</name>
</gene>
<evidence type="ECO:0000256" key="1">
    <source>
        <dbReference type="SAM" id="MobiDB-lite"/>
    </source>
</evidence>
<dbReference type="Pfam" id="PF07693">
    <property type="entry name" value="KAP_NTPase"/>
    <property type="match status" value="1"/>
</dbReference>
<dbReference type="RefSeq" id="WP_407986267.1">
    <property type="nucleotide sequence ID" value="NZ_AP035881.2"/>
</dbReference>
<reference evidence="4" key="1">
    <citation type="submission" date="2024-07" db="EMBL/GenBank/DDBJ databases">
        <title>Complete genome sequences of cellulolytic bacteria, Kitasatospora sp. CMC57 and Streptomyces sp. CMC78, isolated from Japanese agricultural soil.</title>
        <authorList>
            <person name="Hashimoto T."/>
            <person name="Ito M."/>
            <person name="Iwamoto M."/>
            <person name="Fukahori D."/>
            <person name="Shoda T."/>
            <person name="Sakoda M."/>
            <person name="Morohoshi T."/>
            <person name="Mitsuboshi M."/>
            <person name="Nishizawa T."/>
        </authorList>
    </citation>
    <scope>NUCLEOTIDE SEQUENCE</scope>
    <source>
        <strain evidence="4">CMC57</strain>
    </source>
</reference>
<feature type="region of interest" description="Disordered" evidence="1">
    <location>
        <begin position="312"/>
        <end position="331"/>
    </location>
</feature>
<evidence type="ECO:0000256" key="2">
    <source>
        <dbReference type="SAM" id="Phobius"/>
    </source>
</evidence>
<keyword evidence="2" id="KW-0812">Transmembrane</keyword>
<evidence type="ECO:0000313" key="4">
    <source>
        <dbReference type="EMBL" id="BFP43664.1"/>
    </source>
</evidence>
<dbReference type="SUPFAM" id="SSF52540">
    <property type="entry name" value="P-loop containing nucleoside triphosphate hydrolases"/>
    <property type="match status" value="1"/>
</dbReference>
<keyword evidence="2" id="KW-1133">Transmembrane helix</keyword>
<feature type="transmembrane region" description="Helical" evidence="2">
    <location>
        <begin position="180"/>
        <end position="207"/>
    </location>
</feature>
<feature type="transmembrane region" description="Helical" evidence="2">
    <location>
        <begin position="139"/>
        <end position="160"/>
    </location>
</feature>
<dbReference type="EMBL" id="AP035881">
    <property type="protein sequence ID" value="BFP43664.1"/>
    <property type="molecule type" value="Genomic_DNA"/>
</dbReference>
<organism evidence="4">
    <name type="scientific">Kitasatospora sp. CMC57</name>
    <dbReference type="NCBI Taxonomy" id="3231513"/>
    <lineage>
        <taxon>Bacteria</taxon>
        <taxon>Bacillati</taxon>
        <taxon>Actinomycetota</taxon>
        <taxon>Actinomycetes</taxon>
        <taxon>Kitasatosporales</taxon>
        <taxon>Streptomycetaceae</taxon>
        <taxon>Kitasatospora</taxon>
    </lineage>
</organism>
<dbReference type="AlphaFoldDB" id="A0AB33JQV5"/>
<name>A0AB33JQV5_9ACTN</name>
<protein>
    <recommendedName>
        <fullName evidence="3">KAP NTPase domain-containing protein</fullName>
    </recommendedName>
</protein>
<evidence type="ECO:0000259" key="3">
    <source>
        <dbReference type="Pfam" id="PF07693"/>
    </source>
</evidence>
<sequence>MSQSESWIVEDVSIETHAADQFDHASVAREIADIVRVSRHSLAIGLLGGYGTGKSSVVRLLREELGSNQRWAVLHVSAERHSGVARGRGLLYGLIDEARRTGALTPAEQQGLRAGLEGAQQQVMKNVVKEDGKGGWKKYVFAVLQGIAWMVMLSLLAWLLGAAVVGVAHFAGGWPEVKAWVWFTAAGSAGPVGFLLSGAVAGALIVAAKEAAQNFLKGYDITLSTPRADTADELEQAFLRLIKRVNCRVVVAIDDIDRLAASDVLEALSTVRSLLLVGAHLDRPPVFLLSCDEAVVREAIIGVRPGLAHRPTGSALSGAAESKDGEHKTGAAKRRALEQAADEYLNKLFTVRISLPEHLGLDMREYAGKLLESHPIIRKVPGTALLDTVLDVLIHDGVRDPRHVIRLLNGFLAHYRLAERRESAPAGAAARIAKGEVTGYPLELARLTVLQYDFRGMFDDVQRERDLLHLLDDATAADGKLSDPDPLLAPYLVSARTEQADDSSLDYETHSALVYLRTVGPFTRPHRAPLLGPLLALGSEPDSRHLGGETARAIREELRSRNVPGFAARLQQPDGRLRVLQAAEITLTNARRGLALDNTLVTVVRGLGQQQAALSADEATRLADTAIRLRGALTTPLEAVDIAVLLALGSSSNHSALRAELRQAPESGDRRRAWAAVLLDLVHSPHGPDLAPVLDGYFETLAGDGDAEDLRHWTDSWQQEPERARETWPSSAYAFLLAGGATHGDDTSEIPMITQIVLDGADRHSWDRRIALGLLDMLQVPGQLRRAAVELLHHVVMPADGWGPVARPGQTLLASSTVAVHLVDGVATHLTEEQDDTVAAQTASLLRSWLPNWVNTANRTAIDLTVKAIVETADSSEELAQTTRQLLDMLPEQDAAGYAEALADKLNPQPPAIVPVASALRNTLIGFLHRADGSGSAMEAAAARVLDKLTEGIEADSATGVFARQGLPHVLSTPQGQAQASVLARRLIDAIPIQATQHAEPPRVRWGLDFV</sequence>